<gene>
    <name evidence="4" type="ORF">METZ01_LOCUS143621</name>
</gene>
<evidence type="ECO:0000313" key="4">
    <source>
        <dbReference type="EMBL" id="SVA90767.1"/>
    </source>
</evidence>
<proteinExistence type="predicted"/>
<dbReference type="SUPFAM" id="SSF55729">
    <property type="entry name" value="Acyl-CoA N-acyltransferases (Nat)"/>
    <property type="match status" value="1"/>
</dbReference>
<dbReference type="InterPro" id="IPR016181">
    <property type="entry name" value="Acyl_CoA_acyltransferase"/>
</dbReference>
<organism evidence="4">
    <name type="scientific">marine metagenome</name>
    <dbReference type="NCBI Taxonomy" id="408172"/>
    <lineage>
        <taxon>unclassified sequences</taxon>
        <taxon>metagenomes</taxon>
        <taxon>ecological metagenomes</taxon>
    </lineage>
</organism>
<dbReference type="Gene3D" id="3.40.630.30">
    <property type="match status" value="1"/>
</dbReference>
<dbReference type="EMBL" id="UINC01022012">
    <property type="protein sequence ID" value="SVA90767.1"/>
    <property type="molecule type" value="Genomic_DNA"/>
</dbReference>
<sequence length="199" mass="23554">MCEIILVRRITHWQTARIRGAPINININLTNHYLFINFIMDKDNILLREATFDDKDQIAEVLLDFYNMNDHDEAIKSFTTELEKDFHYIVAEENGKIIGLVTWLMHGLPKHGLFELDRICILSEARGKGVGRKLVDRLVSDARIWYEEVGEKIRKLYLLTHEDNKNAHAFYEKVGFVHDATLKDHYYEHQDERVYVIFF</sequence>
<dbReference type="PANTHER" id="PTHR43877:SF2">
    <property type="entry name" value="AMINOALKYLPHOSPHONATE N-ACETYLTRANSFERASE-RELATED"/>
    <property type="match status" value="1"/>
</dbReference>
<name>A0A381ZPV2_9ZZZZ</name>
<dbReference type="Pfam" id="PF00583">
    <property type="entry name" value="Acetyltransf_1"/>
    <property type="match status" value="1"/>
</dbReference>
<accession>A0A381ZPV2</accession>
<dbReference type="CDD" id="cd04301">
    <property type="entry name" value="NAT_SF"/>
    <property type="match status" value="1"/>
</dbReference>
<evidence type="ECO:0000259" key="3">
    <source>
        <dbReference type="PROSITE" id="PS51186"/>
    </source>
</evidence>
<evidence type="ECO:0000256" key="2">
    <source>
        <dbReference type="ARBA" id="ARBA00023315"/>
    </source>
</evidence>
<keyword evidence="2" id="KW-0012">Acyltransferase</keyword>
<protein>
    <recommendedName>
        <fullName evidence="3">N-acetyltransferase domain-containing protein</fullName>
    </recommendedName>
</protein>
<dbReference type="AlphaFoldDB" id="A0A381ZPV2"/>
<dbReference type="InterPro" id="IPR050832">
    <property type="entry name" value="Bact_Acetyltransf"/>
</dbReference>
<evidence type="ECO:0000256" key="1">
    <source>
        <dbReference type="ARBA" id="ARBA00022679"/>
    </source>
</evidence>
<feature type="domain" description="N-acetyltransferase" evidence="3">
    <location>
        <begin position="45"/>
        <end position="197"/>
    </location>
</feature>
<keyword evidence="1" id="KW-0808">Transferase</keyword>
<dbReference type="InterPro" id="IPR000182">
    <property type="entry name" value="GNAT_dom"/>
</dbReference>
<dbReference type="PROSITE" id="PS51186">
    <property type="entry name" value="GNAT"/>
    <property type="match status" value="1"/>
</dbReference>
<dbReference type="PANTHER" id="PTHR43877">
    <property type="entry name" value="AMINOALKYLPHOSPHONATE N-ACETYLTRANSFERASE-RELATED-RELATED"/>
    <property type="match status" value="1"/>
</dbReference>
<reference evidence="4" key="1">
    <citation type="submission" date="2018-05" db="EMBL/GenBank/DDBJ databases">
        <authorList>
            <person name="Lanie J.A."/>
            <person name="Ng W.-L."/>
            <person name="Kazmierczak K.M."/>
            <person name="Andrzejewski T.M."/>
            <person name="Davidsen T.M."/>
            <person name="Wayne K.J."/>
            <person name="Tettelin H."/>
            <person name="Glass J.I."/>
            <person name="Rusch D."/>
            <person name="Podicherti R."/>
            <person name="Tsui H.-C.T."/>
            <person name="Winkler M.E."/>
        </authorList>
    </citation>
    <scope>NUCLEOTIDE SEQUENCE</scope>
</reference>
<dbReference type="GO" id="GO:0016747">
    <property type="term" value="F:acyltransferase activity, transferring groups other than amino-acyl groups"/>
    <property type="evidence" value="ECO:0007669"/>
    <property type="project" value="InterPro"/>
</dbReference>